<organism evidence="3 4">
    <name type="scientific">Streptomyces pactum</name>
    <dbReference type="NCBI Taxonomy" id="68249"/>
    <lineage>
        <taxon>Bacteria</taxon>
        <taxon>Bacillati</taxon>
        <taxon>Actinomycetota</taxon>
        <taxon>Actinomycetes</taxon>
        <taxon>Kitasatosporales</taxon>
        <taxon>Streptomycetaceae</taxon>
        <taxon>Streptomyces</taxon>
    </lineage>
</organism>
<feature type="domain" description="Beta-ketoacyl synthase-like N-terminal" evidence="2">
    <location>
        <begin position="21"/>
        <end position="166"/>
    </location>
</feature>
<dbReference type="Proteomes" id="UP000807371">
    <property type="component" value="Unassembled WGS sequence"/>
</dbReference>
<dbReference type="InterPro" id="IPR014030">
    <property type="entry name" value="Ketoacyl_synth_N"/>
</dbReference>
<dbReference type="InterPro" id="IPR016039">
    <property type="entry name" value="Thiolase-like"/>
</dbReference>
<evidence type="ECO:0000313" key="3">
    <source>
        <dbReference type="EMBL" id="MBH5335060.1"/>
    </source>
</evidence>
<protein>
    <submittedName>
        <fullName evidence="3">3-oxoacyl-ACP synthase</fullName>
    </submittedName>
</protein>
<dbReference type="SUPFAM" id="SSF53901">
    <property type="entry name" value="Thiolase-like"/>
    <property type="match status" value="1"/>
</dbReference>
<dbReference type="EMBL" id="JACYXC010000001">
    <property type="protein sequence ID" value="MBH5335060.1"/>
    <property type="molecule type" value="Genomic_DNA"/>
</dbReference>
<dbReference type="Gene3D" id="3.40.47.10">
    <property type="match status" value="1"/>
</dbReference>
<proteinExistence type="predicted"/>
<reference evidence="3 4" key="1">
    <citation type="submission" date="2020-09" db="EMBL/GenBank/DDBJ databases">
        <title>Biosynthesis of the nuclear factor of activated T cells inhibitor NFAT-133 and its congeners in Streptomyces pactum.</title>
        <authorList>
            <person name="Zhou W."/>
            <person name="Posri P."/>
            <person name="Abugrain M.E."/>
            <person name="Weisberg A.J."/>
            <person name="Chang J.H."/>
            <person name="Mahmud T."/>
        </authorList>
    </citation>
    <scope>NUCLEOTIDE SEQUENCE [LARGE SCALE GENOMIC DNA]</scope>
    <source>
        <strain evidence="3 4">ATCC 27456</strain>
    </source>
</reference>
<keyword evidence="4" id="KW-1185">Reference proteome</keyword>
<sequence length="334" mass="33570">MNHRNTTDLVVTGLAVVEAEGFDHRTALGRRGYKYLPLAAQYFLAAARRAQDGPGEAAREATDPRRRAATVGTNSAAVALHAAMDRTVLEAGADDLSPLTAPYFSINTYITKLAVEQSLKGFNITCTSPRTAGVEALETGVRSLAAGRADWLLAGATEAGLPPGAPGAAHSEAGAVALVLERAEAVAARGGTALGRLAARTFFLPPRTAAGPDGARRAADRIAEALAALGHPEDGDAPVTAVLDDSPVGRAVAAALGDRARPVPAGAGCLAPLRQLAGQLTAGPGPRAVVTAAAEGNVGVCVTTAAAPGEPAAAPEERAAGRPATAEQPADAGR</sequence>
<evidence type="ECO:0000256" key="1">
    <source>
        <dbReference type="SAM" id="MobiDB-lite"/>
    </source>
</evidence>
<evidence type="ECO:0000313" key="4">
    <source>
        <dbReference type="Proteomes" id="UP000807371"/>
    </source>
</evidence>
<accession>A0ABS0NIP8</accession>
<gene>
    <name evidence="3" type="ORF">IHE55_09735</name>
</gene>
<name>A0ABS0NIP8_9ACTN</name>
<feature type="region of interest" description="Disordered" evidence="1">
    <location>
        <begin position="308"/>
        <end position="334"/>
    </location>
</feature>
<dbReference type="RefSeq" id="WP_197988671.1">
    <property type="nucleotide sequence ID" value="NZ_JACYXC010000001.1"/>
</dbReference>
<dbReference type="Pfam" id="PF00109">
    <property type="entry name" value="ketoacyl-synt"/>
    <property type="match status" value="1"/>
</dbReference>
<evidence type="ECO:0000259" key="2">
    <source>
        <dbReference type="Pfam" id="PF00109"/>
    </source>
</evidence>
<comment type="caution">
    <text evidence="3">The sequence shown here is derived from an EMBL/GenBank/DDBJ whole genome shotgun (WGS) entry which is preliminary data.</text>
</comment>